<dbReference type="SUPFAM" id="SSF53756">
    <property type="entry name" value="UDP-Glycosyltransferase/glycogen phosphorylase"/>
    <property type="match status" value="1"/>
</dbReference>
<accession>A0A164KZI0</accession>
<reference evidence="4 5" key="1">
    <citation type="submission" date="2016-03" db="EMBL/GenBank/DDBJ databases">
        <title>EvidentialGene: Evidence-directed Construction of Genes on Genomes.</title>
        <authorList>
            <person name="Gilbert D.G."/>
            <person name="Choi J.-H."/>
            <person name="Mockaitis K."/>
            <person name="Colbourne J."/>
            <person name="Pfrender M."/>
        </authorList>
    </citation>
    <scope>NUCLEOTIDE SEQUENCE [LARGE SCALE GENOMIC DNA]</scope>
    <source>
        <strain evidence="4 5">Xinb3</strain>
        <tissue evidence="4">Complete organism</tissue>
    </source>
</reference>
<dbReference type="GO" id="GO:0006506">
    <property type="term" value="P:GPI anchor biosynthetic process"/>
    <property type="evidence" value="ECO:0007669"/>
    <property type="project" value="InterPro"/>
</dbReference>
<feature type="domain" description="Glycosyl transferase family 1" evidence="2">
    <location>
        <begin position="160"/>
        <end position="309"/>
    </location>
</feature>
<dbReference type="STRING" id="35525.A0A164KZI0"/>
<evidence type="ECO:0000313" key="5">
    <source>
        <dbReference type="Proteomes" id="UP000076858"/>
    </source>
</evidence>
<dbReference type="Gene3D" id="3.40.50.2000">
    <property type="entry name" value="Glycogen Phosphorylase B"/>
    <property type="match status" value="2"/>
</dbReference>
<dbReference type="Pfam" id="PF00534">
    <property type="entry name" value="Glycos_transf_1"/>
    <property type="match status" value="1"/>
</dbReference>
<dbReference type="InterPro" id="IPR001296">
    <property type="entry name" value="Glyco_trans_1"/>
</dbReference>
<proteinExistence type="predicted"/>
<name>A0A164KZI0_9CRUS</name>
<dbReference type="InterPro" id="IPR013234">
    <property type="entry name" value="PIGA_GPI_anchor_biosynthesis"/>
</dbReference>
<comment type="caution">
    <text evidence="4">The sequence shown here is derived from an EMBL/GenBank/DDBJ whole genome shotgun (WGS) entry which is preliminary data.</text>
</comment>
<dbReference type="Proteomes" id="UP000076858">
    <property type="component" value="Unassembled WGS sequence"/>
</dbReference>
<evidence type="ECO:0000259" key="3">
    <source>
        <dbReference type="Pfam" id="PF08288"/>
    </source>
</evidence>
<evidence type="ECO:0000259" key="2">
    <source>
        <dbReference type="Pfam" id="PF00534"/>
    </source>
</evidence>
<evidence type="ECO:0000256" key="1">
    <source>
        <dbReference type="ARBA" id="ARBA00022676"/>
    </source>
</evidence>
<keyword evidence="5" id="KW-1185">Reference proteome</keyword>
<dbReference type="FunFam" id="3.40.50.2000:FF:000148">
    <property type="entry name" value="Phosphatidylinositol N-acetylglucosaminyltransferase subunit A"/>
    <property type="match status" value="1"/>
</dbReference>
<dbReference type="PANTHER" id="PTHR45871">
    <property type="entry name" value="N-ACETYLGLUCOSAMINYL-PHOSPHATIDYLINOSITOL BIOSYNTHETIC PROTEIN"/>
    <property type="match status" value="1"/>
</dbReference>
<dbReference type="Pfam" id="PF08288">
    <property type="entry name" value="PIGA"/>
    <property type="match status" value="1"/>
</dbReference>
<dbReference type="EMBL" id="LRGB01003230">
    <property type="protein sequence ID" value="KZS03669.1"/>
    <property type="molecule type" value="Genomic_DNA"/>
</dbReference>
<evidence type="ECO:0000313" key="4">
    <source>
        <dbReference type="EMBL" id="KZS03669.1"/>
    </source>
</evidence>
<dbReference type="PANTHER" id="PTHR45871:SF1">
    <property type="entry name" value="PHOSPHATIDYLINOSITOL N-ACETYLGLUCOSAMINYLTRANSFERASE SUBUNIT A"/>
    <property type="match status" value="1"/>
</dbReference>
<sequence length="360" mass="39775">MRHVICMVSDFFYPNLGGVESHIFTLSQCLIKLGHKVVVITHSYGNRVGVRYMTNGLKVYYLPVKTMHDQVVLPTLLLPCPFSATFSSGNAVFTDHSLNGFADVSAILTNKLLEITLSGINHCICVSHTGKENTVLRAKVPANYVSVIPNATDTTLFKPDVSRRDKDKITIVALSRLVYRKGIDLLASVIPIMCKKYPKVHFLIGGDGPKRIVLEQVREKEALHERVSLLGALDQSEVHETLLQGHIFLNTSLTEAYCIAIVEAAACGLQVVSTKVGGIPEVLPPDMIRMAQPNVNAIVSALDDAIDSHLKGTCMSPSACHQFIHRTYNWLDIATRTQLVYDNVKKQPNSSVGKLLRRYQ</sequence>
<organism evidence="4 5">
    <name type="scientific">Daphnia magna</name>
    <dbReference type="NCBI Taxonomy" id="35525"/>
    <lineage>
        <taxon>Eukaryota</taxon>
        <taxon>Metazoa</taxon>
        <taxon>Ecdysozoa</taxon>
        <taxon>Arthropoda</taxon>
        <taxon>Crustacea</taxon>
        <taxon>Branchiopoda</taxon>
        <taxon>Diplostraca</taxon>
        <taxon>Cladocera</taxon>
        <taxon>Anomopoda</taxon>
        <taxon>Daphniidae</taxon>
        <taxon>Daphnia</taxon>
    </lineage>
</organism>
<feature type="domain" description="PIGA GPI anchor biosynthesis" evidence="3">
    <location>
        <begin position="42"/>
        <end position="81"/>
    </location>
</feature>
<dbReference type="OrthoDB" id="734129at2759"/>
<dbReference type="AlphaFoldDB" id="A0A164KZI0"/>
<gene>
    <name evidence="4" type="ORF">APZ42_033555</name>
</gene>
<keyword evidence="1" id="KW-0328">Glycosyltransferase</keyword>
<dbReference type="GO" id="GO:0017176">
    <property type="term" value="F:phosphatidylinositol N-acetylglucosaminyltransferase activity"/>
    <property type="evidence" value="ECO:0007669"/>
    <property type="project" value="TreeGrafter"/>
</dbReference>
<protein>
    <submittedName>
        <fullName evidence="4">N-acetylglucosaminyl-phosphatidylinositol biosynthetic protein</fullName>
    </submittedName>
</protein>
<keyword evidence="1" id="KW-0808">Transferase</keyword>
<dbReference type="GO" id="GO:0000506">
    <property type="term" value="C:glycosylphosphatidylinositol-N-acetylglucosaminyltransferase (GPI-GnT) complex"/>
    <property type="evidence" value="ECO:0007669"/>
    <property type="project" value="TreeGrafter"/>
</dbReference>